<name>A0A7G5B7P5_9CAUD</name>
<evidence type="ECO:0000313" key="2">
    <source>
        <dbReference type="Proteomes" id="UP000515295"/>
    </source>
</evidence>
<protein>
    <submittedName>
        <fullName evidence="1">Uncharacterized protein</fullName>
    </submittedName>
</protein>
<proteinExistence type="predicted"/>
<organism evidence="1 2">
    <name type="scientific">Ralstonia phage Adzire</name>
    <dbReference type="NCBI Taxonomy" id="2759711"/>
    <lineage>
        <taxon>Viruses</taxon>
        <taxon>Duplodnaviria</taxon>
        <taxon>Heunggongvirae</taxon>
        <taxon>Uroviricota</taxon>
        <taxon>Caudoviricetes</taxon>
        <taxon>Bakolyvirus</taxon>
        <taxon>Bakolyvirus simangalove</taxon>
    </lineage>
</organism>
<accession>A0A7G5B7P5</accession>
<gene>
    <name evidence="1" type="ORF">S1_00001</name>
</gene>
<reference evidence="1 2" key="1">
    <citation type="submission" date="2020-07" db="EMBL/GenBank/DDBJ databases">
        <title>Ralstonia phages.</title>
        <authorList>
            <person name="Trotereau A."/>
            <person name="Boyer C."/>
            <person name="Torres-Barcelo C."/>
        </authorList>
    </citation>
    <scope>NUCLEOTIDE SEQUENCE [LARGE SCALE GENOMIC DNA]</scope>
</reference>
<evidence type="ECO:0000313" key="1">
    <source>
        <dbReference type="EMBL" id="QMV32318.1"/>
    </source>
</evidence>
<dbReference type="EMBL" id="MT740725">
    <property type="protein sequence ID" value="QMV32318.1"/>
    <property type="molecule type" value="Genomic_DNA"/>
</dbReference>
<dbReference type="Proteomes" id="UP000515295">
    <property type="component" value="Segment"/>
</dbReference>
<sequence>MDTKQIAAHVGREVSAKEVADMIRSNPIGTSESDVRVRSGVLRFSFGPGGVVLESAEIRKPLDAA</sequence>